<protein>
    <recommendedName>
        <fullName evidence="2">RNA polymerase subunit H/Rpb5 C-terminal domain-containing protein</fullName>
    </recommendedName>
</protein>
<dbReference type="GO" id="GO:0042797">
    <property type="term" value="P:tRNA transcription by RNA polymerase III"/>
    <property type="evidence" value="ECO:0007669"/>
    <property type="project" value="TreeGrafter"/>
</dbReference>
<organism evidence="3">
    <name type="scientific">Oikopleura dioica</name>
    <name type="common">Tunicate</name>
    <dbReference type="NCBI Taxonomy" id="34765"/>
    <lineage>
        <taxon>Eukaryota</taxon>
        <taxon>Metazoa</taxon>
        <taxon>Chordata</taxon>
        <taxon>Tunicata</taxon>
        <taxon>Appendicularia</taxon>
        <taxon>Copelata</taxon>
        <taxon>Oikopleuridae</taxon>
        <taxon>Oikopleura</taxon>
    </lineage>
</organism>
<evidence type="ECO:0000313" key="3">
    <source>
        <dbReference type="EMBL" id="CBY40659.1"/>
    </source>
</evidence>
<dbReference type="GO" id="GO:0005665">
    <property type="term" value="C:RNA polymerase II, core complex"/>
    <property type="evidence" value="ECO:0007669"/>
    <property type="project" value="TreeGrafter"/>
</dbReference>
<dbReference type="InterPro" id="IPR000783">
    <property type="entry name" value="RNA_pol_subH/Rpb5_C"/>
</dbReference>
<dbReference type="Pfam" id="PF01191">
    <property type="entry name" value="RNA_pol_Rpb5_C"/>
    <property type="match status" value="1"/>
</dbReference>
<dbReference type="PANTHER" id="PTHR10535">
    <property type="entry name" value="DNA-DIRECTED RNA POLYMERASES I, II, AND III SUBUNIT RPABC1"/>
    <property type="match status" value="1"/>
</dbReference>
<evidence type="ECO:0000259" key="2">
    <source>
        <dbReference type="Pfam" id="PF01191"/>
    </source>
</evidence>
<dbReference type="InterPro" id="IPR035913">
    <property type="entry name" value="RPB5-like_sf"/>
</dbReference>
<gene>
    <name evidence="3" type="ORF">GSOID_T00022679001</name>
</gene>
<dbReference type="PANTHER" id="PTHR10535:SF0">
    <property type="entry name" value="DNA-DIRECTED RNA POLYMERASES I, II, AND III SUBUNIT RPABC1"/>
    <property type="match status" value="1"/>
</dbReference>
<dbReference type="InterPro" id="IPR014381">
    <property type="entry name" value="Arch_Rpo5/euc_Rpb5"/>
</dbReference>
<feature type="non-terminal residue" evidence="3">
    <location>
        <position position="1"/>
    </location>
</feature>
<dbReference type="AlphaFoldDB" id="E4YYY1"/>
<feature type="domain" description="RNA polymerase subunit H/Rpb5 C-terminal" evidence="2">
    <location>
        <begin position="1"/>
        <end position="40"/>
    </location>
</feature>
<dbReference type="Proteomes" id="UP000011014">
    <property type="component" value="Unassembled WGS sequence"/>
</dbReference>
<dbReference type="SUPFAM" id="SSF55287">
    <property type="entry name" value="RPB5-like RNA polymerase subunit"/>
    <property type="match status" value="1"/>
</dbReference>
<dbReference type="Gene3D" id="3.90.940.20">
    <property type="entry name" value="RPB5-like RNA polymerase subunit"/>
    <property type="match status" value="1"/>
</dbReference>
<evidence type="ECO:0000256" key="1">
    <source>
        <dbReference type="ARBA" id="ARBA00023163"/>
    </source>
</evidence>
<name>E4YYY1_OIKDI</name>
<reference evidence="3" key="1">
    <citation type="journal article" date="2010" name="Science">
        <title>Plasticity of animal genome architecture unmasked by rapid evolution of a pelagic tunicate.</title>
        <authorList>
            <person name="Denoeud F."/>
            <person name="Henriet S."/>
            <person name="Mungpakdee S."/>
            <person name="Aury J.M."/>
            <person name="Da Silva C."/>
            <person name="Brinkmann H."/>
            <person name="Mikhaleva J."/>
            <person name="Olsen L.C."/>
            <person name="Jubin C."/>
            <person name="Canestro C."/>
            <person name="Bouquet J.M."/>
            <person name="Danks G."/>
            <person name="Poulain J."/>
            <person name="Campsteijn C."/>
            <person name="Adamski M."/>
            <person name="Cross I."/>
            <person name="Yadetie F."/>
            <person name="Muffato M."/>
            <person name="Louis A."/>
            <person name="Butcher S."/>
            <person name="Tsagkogeorga G."/>
            <person name="Konrad A."/>
            <person name="Singh S."/>
            <person name="Jensen M.F."/>
            <person name="Cong E.H."/>
            <person name="Eikeseth-Otteraa H."/>
            <person name="Noel B."/>
            <person name="Anthouard V."/>
            <person name="Porcel B.M."/>
            <person name="Kachouri-Lafond R."/>
            <person name="Nishino A."/>
            <person name="Ugolini M."/>
            <person name="Chourrout P."/>
            <person name="Nishida H."/>
            <person name="Aasland R."/>
            <person name="Huzurbazar S."/>
            <person name="Westhof E."/>
            <person name="Delsuc F."/>
            <person name="Lehrach H."/>
            <person name="Reinhardt R."/>
            <person name="Weissenbach J."/>
            <person name="Roy S.W."/>
            <person name="Artiguenave F."/>
            <person name="Postlethwait J.H."/>
            <person name="Manak J.R."/>
            <person name="Thompson E.M."/>
            <person name="Jaillon O."/>
            <person name="Du Pasquier L."/>
            <person name="Boudinot P."/>
            <person name="Liberles D.A."/>
            <person name="Volff J.N."/>
            <person name="Philippe H."/>
            <person name="Lenhard B."/>
            <person name="Roest Crollius H."/>
            <person name="Wincker P."/>
            <person name="Chourrout D."/>
        </authorList>
    </citation>
    <scope>NUCLEOTIDE SEQUENCE [LARGE SCALE GENOMIC DNA]</scope>
</reference>
<dbReference type="GO" id="GO:0005736">
    <property type="term" value="C:RNA polymerase I complex"/>
    <property type="evidence" value="ECO:0007669"/>
    <property type="project" value="TreeGrafter"/>
</dbReference>
<dbReference type="EMBL" id="FN656031">
    <property type="protein sequence ID" value="CBY40659.1"/>
    <property type="molecule type" value="Genomic_DNA"/>
</dbReference>
<keyword evidence="1" id="KW-0804">Transcription</keyword>
<dbReference type="GO" id="GO:0006366">
    <property type="term" value="P:transcription by RNA polymerase II"/>
    <property type="evidence" value="ECO:0007669"/>
    <property type="project" value="TreeGrafter"/>
</dbReference>
<dbReference type="GO" id="GO:0003677">
    <property type="term" value="F:DNA binding"/>
    <property type="evidence" value="ECO:0007669"/>
    <property type="project" value="InterPro"/>
</dbReference>
<sequence length="42" mass="4957">QLPRIQKSDPVARYFGVQRGQVFKIIRRSETAGRYVTYRLTT</sequence>
<accession>E4YYY1</accession>
<dbReference type="GO" id="GO:0005666">
    <property type="term" value="C:RNA polymerase III complex"/>
    <property type="evidence" value="ECO:0007669"/>
    <property type="project" value="TreeGrafter"/>
</dbReference>
<dbReference type="GO" id="GO:0003899">
    <property type="term" value="F:DNA-directed RNA polymerase activity"/>
    <property type="evidence" value="ECO:0007669"/>
    <property type="project" value="InterPro"/>
</dbReference>
<proteinExistence type="predicted"/>
<dbReference type="GO" id="GO:0006362">
    <property type="term" value="P:transcription elongation by RNA polymerase I"/>
    <property type="evidence" value="ECO:0007669"/>
    <property type="project" value="TreeGrafter"/>
</dbReference>